<proteinExistence type="predicted"/>
<name>A0A3E0IMA6_9STAP</name>
<dbReference type="OrthoDB" id="2394239at2"/>
<feature type="transmembrane region" description="Helical" evidence="5">
    <location>
        <begin position="71"/>
        <end position="94"/>
    </location>
</feature>
<feature type="domain" description="Yip1" evidence="6">
    <location>
        <begin position="12"/>
        <end position="200"/>
    </location>
</feature>
<evidence type="ECO:0000256" key="3">
    <source>
        <dbReference type="ARBA" id="ARBA00022989"/>
    </source>
</evidence>
<keyword evidence="2 5" id="KW-0812">Transmembrane</keyword>
<accession>A0A3E0IMA6</accession>
<feature type="transmembrane region" description="Helical" evidence="5">
    <location>
        <begin position="106"/>
        <end position="131"/>
    </location>
</feature>
<evidence type="ECO:0000256" key="5">
    <source>
        <dbReference type="SAM" id="Phobius"/>
    </source>
</evidence>
<dbReference type="Pfam" id="PF04893">
    <property type="entry name" value="Yip1"/>
    <property type="match status" value="1"/>
</dbReference>
<organism evidence="7 8">
    <name type="scientific">Staphylococcus felis</name>
    <dbReference type="NCBI Taxonomy" id="46127"/>
    <lineage>
        <taxon>Bacteria</taxon>
        <taxon>Bacillati</taxon>
        <taxon>Bacillota</taxon>
        <taxon>Bacilli</taxon>
        <taxon>Bacillales</taxon>
        <taxon>Staphylococcaceae</taxon>
        <taxon>Staphylococcus</taxon>
    </lineage>
</organism>
<comment type="subcellular location">
    <subcellularLocation>
        <location evidence="1">Membrane</location>
        <topology evidence="1">Multi-pass membrane protein</topology>
    </subcellularLocation>
</comment>
<dbReference type="AlphaFoldDB" id="A0A3E0IMA6"/>
<dbReference type="Proteomes" id="UP000256562">
    <property type="component" value="Unassembled WGS sequence"/>
</dbReference>
<dbReference type="InterPro" id="IPR006977">
    <property type="entry name" value="Yip1_dom"/>
</dbReference>
<feature type="transmembrane region" description="Helical" evidence="5">
    <location>
        <begin position="183"/>
        <end position="200"/>
    </location>
</feature>
<evidence type="ECO:0000259" key="6">
    <source>
        <dbReference type="Pfam" id="PF04893"/>
    </source>
</evidence>
<reference evidence="7 8" key="1">
    <citation type="journal article" date="2018" name="Vet. Microbiol.">
        <title>Characterisation of Staphylococcus felis isolated from cats using whole genome sequencing.</title>
        <authorList>
            <person name="Worthing K."/>
            <person name="Pang S."/>
            <person name="Trott D.J."/>
            <person name="Abraham S."/>
            <person name="Coombs G.W."/>
            <person name="Jordan D."/>
            <person name="McIntyre L."/>
            <person name="Davies M.R."/>
            <person name="Norris J."/>
        </authorList>
    </citation>
    <scope>NUCLEOTIDE SEQUENCE [LARGE SCALE GENOMIC DNA]</scope>
    <source>
        <strain evidence="7 8">F9</strain>
    </source>
</reference>
<sequence length="201" mass="22295">MMEYSKILHIDSFEQDRNQPKVGLKILLVIIIAAISSVLSMFVVDLTQTLIDNGLSQSQAEETANIMKYGSVIGGFIGVWVAIGITMLVVFIIGKIFKAGVSAKSIFASILRYTIITGIITLIILVIQWIAHIDPQEIAIDSLNIFDPGNMKLGSIRLSTLISAWLFGVILHSTLHLSKKASWIFVIIYIILFMILPLFFL</sequence>
<keyword evidence="4 5" id="KW-0472">Membrane</keyword>
<gene>
    <name evidence="7" type="ORF">DOS83_11005</name>
</gene>
<dbReference type="EMBL" id="QKXQ01000518">
    <property type="protein sequence ID" value="REH91847.1"/>
    <property type="molecule type" value="Genomic_DNA"/>
</dbReference>
<evidence type="ECO:0000313" key="8">
    <source>
        <dbReference type="Proteomes" id="UP000256562"/>
    </source>
</evidence>
<keyword evidence="3 5" id="KW-1133">Transmembrane helix</keyword>
<dbReference type="GO" id="GO:0016020">
    <property type="term" value="C:membrane"/>
    <property type="evidence" value="ECO:0007669"/>
    <property type="project" value="UniProtKB-SubCell"/>
</dbReference>
<evidence type="ECO:0000256" key="2">
    <source>
        <dbReference type="ARBA" id="ARBA00022692"/>
    </source>
</evidence>
<evidence type="ECO:0000313" key="7">
    <source>
        <dbReference type="EMBL" id="REH91847.1"/>
    </source>
</evidence>
<feature type="transmembrane region" description="Helical" evidence="5">
    <location>
        <begin position="26"/>
        <end position="51"/>
    </location>
</feature>
<feature type="transmembrane region" description="Helical" evidence="5">
    <location>
        <begin position="151"/>
        <end position="171"/>
    </location>
</feature>
<comment type="caution">
    <text evidence="7">The sequence shown here is derived from an EMBL/GenBank/DDBJ whole genome shotgun (WGS) entry which is preliminary data.</text>
</comment>
<evidence type="ECO:0000256" key="4">
    <source>
        <dbReference type="ARBA" id="ARBA00023136"/>
    </source>
</evidence>
<evidence type="ECO:0000256" key="1">
    <source>
        <dbReference type="ARBA" id="ARBA00004141"/>
    </source>
</evidence>
<protein>
    <recommendedName>
        <fullName evidence="6">Yip1 domain-containing protein</fullName>
    </recommendedName>
</protein>